<keyword evidence="5" id="KW-1185">Reference proteome</keyword>
<evidence type="ECO:0000256" key="1">
    <source>
        <dbReference type="ARBA" id="ARBA00022737"/>
    </source>
</evidence>
<dbReference type="SUPFAM" id="SSF48452">
    <property type="entry name" value="TPR-like"/>
    <property type="match status" value="1"/>
</dbReference>
<dbReference type="OrthoDB" id="747875at2"/>
<sequence length="372" mass="41874">MQNRKILLSVLLPFITTTFAFAQKEALKVVVNDLAYYKKYSDLKYLSAAKKSADSLVVSRKDSADLEKNIYRALANSSILYIDSANKLGQSPNLLPETAALVDKLTAHSKIYKFQPELDYAKRCLANTFIRRGFEFVNNSDFANGRQAFENARKYAPNFKPITDYIAYSNNKMGNLVDAAKYYSNLLAVDSTRAEYIETASNIYKSLGDTVKALQVLQKGRRLVPADRFLLLDEANIYNNIKDYKSLQPLIGSVLDMNANNADIAFVAASCYDHLNKYDKAEALYLQTIELNGSAYEPVFNLGLLYLKKSTIGQQQDEEIKNLGKAVQWLEKANELSPANVKGLQALQLVYTKTTNKEQLDKVNNKLKQLTN</sequence>
<evidence type="ECO:0000256" key="2">
    <source>
        <dbReference type="ARBA" id="ARBA00022803"/>
    </source>
</evidence>
<keyword evidence="2" id="KW-0802">TPR repeat</keyword>
<name>A0A1G6T458_9SPHI</name>
<feature type="signal peptide" evidence="3">
    <location>
        <begin position="1"/>
        <end position="22"/>
    </location>
</feature>
<dbReference type="EMBL" id="FNAI01000001">
    <property type="protein sequence ID" value="SDD23771.1"/>
    <property type="molecule type" value="Genomic_DNA"/>
</dbReference>
<evidence type="ECO:0000313" key="4">
    <source>
        <dbReference type="EMBL" id="SDD23771.1"/>
    </source>
</evidence>
<feature type="chain" id="PRO_5011677925" evidence="3">
    <location>
        <begin position="23"/>
        <end position="372"/>
    </location>
</feature>
<dbReference type="Proteomes" id="UP000199072">
    <property type="component" value="Unassembled WGS sequence"/>
</dbReference>
<evidence type="ECO:0000313" key="5">
    <source>
        <dbReference type="Proteomes" id="UP000199072"/>
    </source>
</evidence>
<dbReference type="InterPro" id="IPR019734">
    <property type="entry name" value="TPR_rpt"/>
</dbReference>
<organism evidence="4 5">
    <name type="scientific">Mucilaginibacter pineti</name>
    <dbReference type="NCBI Taxonomy" id="1391627"/>
    <lineage>
        <taxon>Bacteria</taxon>
        <taxon>Pseudomonadati</taxon>
        <taxon>Bacteroidota</taxon>
        <taxon>Sphingobacteriia</taxon>
        <taxon>Sphingobacteriales</taxon>
        <taxon>Sphingobacteriaceae</taxon>
        <taxon>Mucilaginibacter</taxon>
    </lineage>
</organism>
<keyword evidence="1" id="KW-0677">Repeat</keyword>
<accession>A0A1G6T458</accession>
<dbReference type="InterPro" id="IPR052346">
    <property type="entry name" value="O-mannosyl-transferase_TMTC"/>
</dbReference>
<protein>
    <submittedName>
        <fullName evidence="4">Uncharacterized protein</fullName>
    </submittedName>
</protein>
<dbReference type="AlphaFoldDB" id="A0A1G6T458"/>
<dbReference type="SMART" id="SM00028">
    <property type="entry name" value="TPR"/>
    <property type="match status" value="3"/>
</dbReference>
<reference evidence="4 5" key="1">
    <citation type="submission" date="2016-10" db="EMBL/GenBank/DDBJ databases">
        <authorList>
            <person name="de Groot N.N."/>
        </authorList>
    </citation>
    <scope>NUCLEOTIDE SEQUENCE [LARGE SCALE GENOMIC DNA]</scope>
    <source>
        <strain evidence="4 5">47C3B</strain>
    </source>
</reference>
<dbReference type="PANTHER" id="PTHR44227">
    <property type="match status" value="1"/>
</dbReference>
<dbReference type="InterPro" id="IPR011990">
    <property type="entry name" value="TPR-like_helical_dom_sf"/>
</dbReference>
<dbReference type="Gene3D" id="1.25.40.10">
    <property type="entry name" value="Tetratricopeptide repeat domain"/>
    <property type="match status" value="2"/>
</dbReference>
<evidence type="ECO:0000256" key="3">
    <source>
        <dbReference type="SAM" id="SignalP"/>
    </source>
</evidence>
<dbReference type="STRING" id="1391627.SAMN05216464_101167"/>
<gene>
    <name evidence="4" type="ORF">SAMN05216464_101167</name>
</gene>
<dbReference type="RefSeq" id="WP_091142634.1">
    <property type="nucleotide sequence ID" value="NZ_FNAI01000001.1"/>
</dbReference>
<proteinExistence type="predicted"/>
<keyword evidence="3" id="KW-0732">Signal</keyword>
<dbReference type="PANTHER" id="PTHR44227:SF3">
    <property type="entry name" value="PROTEIN O-MANNOSYL-TRANSFERASE TMTC4"/>
    <property type="match status" value="1"/>
</dbReference>